<dbReference type="Gene3D" id="1.25.40.10">
    <property type="entry name" value="Tetratricopeptide repeat domain"/>
    <property type="match status" value="1"/>
</dbReference>
<feature type="non-terminal residue" evidence="1">
    <location>
        <position position="1"/>
    </location>
</feature>
<evidence type="ECO:0000313" key="1">
    <source>
        <dbReference type="EMBL" id="CAG8834572.1"/>
    </source>
</evidence>
<dbReference type="SUPFAM" id="SSF81901">
    <property type="entry name" value="HCP-like"/>
    <property type="match status" value="1"/>
</dbReference>
<dbReference type="AlphaFoldDB" id="A0A9N9KIT6"/>
<comment type="caution">
    <text evidence="1">The sequence shown here is derived from an EMBL/GenBank/DDBJ whole genome shotgun (WGS) entry which is preliminary data.</text>
</comment>
<accession>A0A9N9KIT6</accession>
<keyword evidence="2" id="KW-1185">Reference proteome</keyword>
<evidence type="ECO:0000313" key="2">
    <source>
        <dbReference type="Proteomes" id="UP000789759"/>
    </source>
</evidence>
<organism evidence="1 2">
    <name type="scientific">Cetraspora pellucida</name>
    <dbReference type="NCBI Taxonomy" id="1433469"/>
    <lineage>
        <taxon>Eukaryota</taxon>
        <taxon>Fungi</taxon>
        <taxon>Fungi incertae sedis</taxon>
        <taxon>Mucoromycota</taxon>
        <taxon>Glomeromycotina</taxon>
        <taxon>Glomeromycetes</taxon>
        <taxon>Diversisporales</taxon>
        <taxon>Gigasporaceae</taxon>
        <taxon>Cetraspora</taxon>
    </lineage>
</organism>
<sequence length="84" mass="9616">ENDNEIKNINRILATTLYKKSAELENVVGCYQYGDILINGKLGNQKKLSLGYTFMKKAADNNHEKAIEVIKTLNNDFSLKYQFN</sequence>
<protein>
    <submittedName>
        <fullName evidence="1">12847_t:CDS:1</fullName>
    </submittedName>
</protein>
<dbReference type="Proteomes" id="UP000789759">
    <property type="component" value="Unassembled WGS sequence"/>
</dbReference>
<gene>
    <name evidence="1" type="ORF">CPELLU_LOCUS21129</name>
</gene>
<dbReference type="EMBL" id="CAJVQA010073796">
    <property type="protein sequence ID" value="CAG8834572.1"/>
    <property type="molecule type" value="Genomic_DNA"/>
</dbReference>
<dbReference type="InterPro" id="IPR011990">
    <property type="entry name" value="TPR-like_helical_dom_sf"/>
</dbReference>
<name>A0A9N9KIT6_9GLOM</name>
<proteinExistence type="predicted"/>
<reference evidence="1" key="1">
    <citation type="submission" date="2021-06" db="EMBL/GenBank/DDBJ databases">
        <authorList>
            <person name="Kallberg Y."/>
            <person name="Tangrot J."/>
            <person name="Rosling A."/>
        </authorList>
    </citation>
    <scope>NUCLEOTIDE SEQUENCE</scope>
    <source>
        <strain evidence="1">FL966</strain>
    </source>
</reference>